<comment type="caution">
    <text evidence="1">The sequence shown here is derived from an EMBL/GenBank/DDBJ whole genome shotgun (WGS) entry which is preliminary data.</text>
</comment>
<dbReference type="CDD" id="cd09854">
    <property type="entry name" value="PIN_VapC-like"/>
    <property type="match status" value="1"/>
</dbReference>
<dbReference type="EMBL" id="JBHSQH010000001">
    <property type="protein sequence ID" value="MFC5972071.1"/>
    <property type="molecule type" value="Genomic_DNA"/>
</dbReference>
<dbReference type="Proteomes" id="UP001596099">
    <property type="component" value="Unassembled WGS sequence"/>
</dbReference>
<accession>A0ABD5RN56</accession>
<sequence>MSRPAGFILDTNVLSSFYAVDWLSNLSFWHPERMLWSPERVWTEFTAYHNAEQPSWLEIHDVALEDVEVEDPMRLATADWACIILAETMDDGCVVTNDRAMHDAAEQRDVSYQWGTQFLLSTFHGCGISELELSAGLSEYTTDLGLTDRVVAEVKSAEK</sequence>
<reference evidence="1 2" key="1">
    <citation type="journal article" date="2019" name="Int. J. Syst. Evol. Microbiol.">
        <title>The Global Catalogue of Microorganisms (GCM) 10K type strain sequencing project: providing services to taxonomists for standard genome sequencing and annotation.</title>
        <authorList>
            <consortium name="The Broad Institute Genomics Platform"/>
            <consortium name="The Broad Institute Genome Sequencing Center for Infectious Disease"/>
            <person name="Wu L."/>
            <person name="Ma J."/>
        </authorList>
    </citation>
    <scope>NUCLEOTIDE SEQUENCE [LARGE SCALE GENOMIC DNA]</scope>
    <source>
        <strain evidence="1 2">CGMCC 1.12543</strain>
    </source>
</reference>
<evidence type="ECO:0000313" key="1">
    <source>
        <dbReference type="EMBL" id="MFC5972071.1"/>
    </source>
</evidence>
<evidence type="ECO:0000313" key="2">
    <source>
        <dbReference type="Proteomes" id="UP001596099"/>
    </source>
</evidence>
<gene>
    <name evidence="1" type="ORF">ACFPYI_12090</name>
</gene>
<dbReference type="AlphaFoldDB" id="A0ABD5RN56"/>
<organism evidence="1 2">
    <name type="scientific">Halomarina salina</name>
    <dbReference type="NCBI Taxonomy" id="1872699"/>
    <lineage>
        <taxon>Archaea</taxon>
        <taxon>Methanobacteriati</taxon>
        <taxon>Methanobacteriota</taxon>
        <taxon>Stenosarchaea group</taxon>
        <taxon>Halobacteria</taxon>
        <taxon>Halobacteriales</taxon>
        <taxon>Natronomonadaceae</taxon>
        <taxon>Halomarina</taxon>
    </lineage>
</organism>
<protein>
    <recommendedName>
        <fullName evidence="3">PIN domain-containing protein</fullName>
    </recommendedName>
</protein>
<name>A0ABD5RN56_9EURY</name>
<dbReference type="Pfam" id="PF11848">
    <property type="entry name" value="DUF3368"/>
    <property type="match status" value="1"/>
</dbReference>
<dbReference type="InterPro" id="IPR021799">
    <property type="entry name" value="PIN-like_prokaryotic"/>
</dbReference>
<dbReference type="RefSeq" id="WP_247415064.1">
    <property type="nucleotide sequence ID" value="NZ_JALLGW010000001.1"/>
</dbReference>
<proteinExistence type="predicted"/>
<evidence type="ECO:0008006" key="3">
    <source>
        <dbReference type="Google" id="ProtNLM"/>
    </source>
</evidence>
<keyword evidence="2" id="KW-1185">Reference proteome</keyword>